<protein>
    <submittedName>
        <fullName evidence="12">Outer membrane porin F</fullName>
    </submittedName>
</protein>
<organism evidence="12 13">
    <name type="scientific">Paraglaciecola mesophila</name>
    <dbReference type="NCBI Taxonomy" id="197222"/>
    <lineage>
        <taxon>Bacteria</taxon>
        <taxon>Pseudomonadati</taxon>
        <taxon>Pseudomonadota</taxon>
        <taxon>Gammaproteobacteria</taxon>
        <taxon>Alteromonadales</taxon>
        <taxon>Alteromonadaceae</taxon>
        <taxon>Paraglaciecola</taxon>
    </lineage>
</organism>
<comment type="subcellular location">
    <subcellularLocation>
        <location evidence="1">Cell outer membrane</location>
        <topology evidence="1">Multi-pass membrane protein</topology>
    </subcellularLocation>
</comment>
<evidence type="ECO:0000256" key="6">
    <source>
        <dbReference type="ARBA" id="ARBA00023114"/>
    </source>
</evidence>
<keyword evidence="13" id="KW-1185">Reference proteome</keyword>
<dbReference type="SUPFAM" id="SSF103647">
    <property type="entry name" value="TSP type-3 repeat"/>
    <property type="match status" value="1"/>
</dbReference>
<evidence type="ECO:0000313" key="13">
    <source>
        <dbReference type="Proteomes" id="UP000464524"/>
    </source>
</evidence>
<evidence type="ECO:0000256" key="9">
    <source>
        <dbReference type="PROSITE-ProRule" id="PRU00473"/>
    </source>
</evidence>
<keyword evidence="3" id="KW-1134">Transmembrane beta strand</keyword>
<evidence type="ECO:0000256" key="3">
    <source>
        <dbReference type="ARBA" id="ARBA00022452"/>
    </source>
</evidence>
<feature type="domain" description="OmpA-like" evidence="11">
    <location>
        <begin position="242"/>
        <end position="360"/>
    </location>
</feature>
<dbReference type="Pfam" id="PF00691">
    <property type="entry name" value="OmpA"/>
    <property type="match status" value="1"/>
</dbReference>
<dbReference type="GO" id="GO:0006811">
    <property type="term" value="P:monoatomic ion transport"/>
    <property type="evidence" value="ECO:0007669"/>
    <property type="project" value="UniProtKB-KW"/>
</dbReference>
<dbReference type="EMBL" id="CP047656">
    <property type="protein sequence ID" value="QHJ10273.1"/>
    <property type="molecule type" value="Genomic_DNA"/>
</dbReference>
<proteinExistence type="predicted"/>
<dbReference type="InterPro" id="IPR050330">
    <property type="entry name" value="Bact_OuterMem_StrucFunc"/>
</dbReference>
<dbReference type="PANTHER" id="PTHR30329:SF21">
    <property type="entry name" value="LIPOPROTEIN YIAD-RELATED"/>
    <property type="match status" value="1"/>
</dbReference>
<dbReference type="PANTHER" id="PTHR30329">
    <property type="entry name" value="STATOR ELEMENT OF FLAGELLAR MOTOR COMPLEX"/>
    <property type="match status" value="1"/>
</dbReference>
<dbReference type="Gene3D" id="3.30.1330.60">
    <property type="entry name" value="OmpA-like domain"/>
    <property type="match status" value="1"/>
</dbReference>
<dbReference type="SUPFAM" id="SSF56925">
    <property type="entry name" value="OMPA-like"/>
    <property type="match status" value="1"/>
</dbReference>
<dbReference type="OrthoDB" id="9805832at2"/>
<keyword evidence="2" id="KW-0813">Transport</keyword>
<reference evidence="12 13" key="1">
    <citation type="submission" date="2019-12" db="EMBL/GenBank/DDBJ databases">
        <title>Genome sequencing and assembly of endphytes of Porphyra tenera.</title>
        <authorList>
            <person name="Park J.M."/>
            <person name="Shin R."/>
            <person name="Jo S.H."/>
        </authorList>
    </citation>
    <scope>NUCLEOTIDE SEQUENCE [LARGE SCALE GENOMIC DNA]</scope>
    <source>
        <strain evidence="12 13">GPM4</strain>
    </source>
</reference>
<dbReference type="InterPro" id="IPR006665">
    <property type="entry name" value="OmpA-like"/>
</dbReference>
<evidence type="ECO:0000256" key="1">
    <source>
        <dbReference type="ARBA" id="ARBA00004571"/>
    </source>
</evidence>
<feature type="signal peptide" evidence="10">
    <location>
        <begin position="1"/>
        <end position="23"/>
    </location>
</feature>
<keyword evidence="6" id="KW-0626">Porin</keyword>
<dbReference type="RefSeq" id="WP_160178173.1">
    <property type="nucleotide sequence ID" value="NZ_CP047656.1"/>
</dbReference>
<evidence type="ECO:0000313" key="12">
    <source>
        <dbReference type="EMBL" id="QHJ10273.1"/>
    </source>
</evidence>
<accession>A0A857JE25</accession>
<dbReference type="InterPro" id="IPR011250">
    <property type="entry name" value="OMP/PagP_B-barrel"/>
</dbReference>
<dbReference type="AlphaFoldDB" id="A0A857JE25"/>
<evidence type="ECO:0000256" key="8">
    <source>
        <dbReference type="ARBA" id="ARBA00023237"/>
    </source>
</evidence>
<dbReference type="GO" id="GO:0046930">
    <property type="term" value="C:pore complex"/>
    <property type="evidence" value="ECO:0007669"/>
    <property type="project" value="UniProtKB-KW"/>
</dbReference>
<dbReference type="SUPFAM" id="SSF103088">
    <property type="entry name" value="OmpA-like"/>
    <property type="match status" value="1"/>
</dbReference>
<keyword evidence="10" id="KW-0732">Signal</keyword>
<dbReference type="InterPro" id="IPR036737">
    <property type="entry name" value="OmpA-like_sf"/>
</dbReference>
<keyword evidence="5" id="KW-0406">Ion transport</keyword>
<dbReference type="PROSITE" id="PS51123">
    <property type="entry name" value="OMPA_2"/>
    <property type="match status" value="1"/>
</dbReference>
<evidence type="ECO:0000256" key="5">
    <source>
        <dbReference type="ARBA" id="ARBA00023065"/>
    </source>
</evidence>
<dbReference type="InterPro" id="IPR008722">
    <property type="entry name" value="OprF_membrane_N"/>
</dbReference>
<feature type="chain" id="PRO_5032780085" evidence="10">
    <location>
        <begin position="24"/>
        <end position="366"/>
    </location>
</feature>
<dbReference type="GO" id="GO:0009279">
    <property type="term" value="C:cell outer membrane"/>
    <property type="evidence" value="ECO:0007669"/>
    <property type="project" value="UniProtKB-SubCell"/>
</dbReference>
<keyword evidence="8" id="KW-0998">Cell outer membrane</keyword>
<gene>
    <name evidence="12" type="ORF">FX988_00485</name>
</gene>
<sequence length="366" mass="40388">MKKHTLALGVSIALLSTYSNAQASSEKEIWGGLFGEYYSVYPEKFEPNTAYDSGMGWGGEIGMKLTPDWGFRFEVAKLDLDAERGSGSITGERIGVDALYFINQSNYYIFGGLKNQRLDESYRMADLGLGAHWQLSDKWKVITEIAGYYDFGQGNPEYSAKLGVAYSFGKTGGQRVSKDTDNDGVIDQRDLCPNTPFGATVDADGCTLKATDSDQDGVIDAKDQCANTPMNDKVDANGCSIFSEESKTMSLKILFDNNSSKLKNIDATSVQEFVDFMRRYATTDAVIEGYASAPGTDEYNMKLSVKRAEAVRQYLVDQYNIDSARLEAVGYGETKLLDKANTREAHQKNRRIEAYVTATVKIAVSK</sequence>
<evidence type="ECO:0000256" key="10">
    <source>
        <dbReference type="SAM" id="SignalP"/>
    </source>
</evidence>
<dbReference type="Gene3D" id="2.40.160.20">
    <property type="match status" value="1"/>
</dbReference>
<dbReference type="CDD" id="cd07185">
    <property type="entry name" value="OmpA_C-like"/>
    <property type="match status" value="1"/>
</dbReference>
<evidence type="ECO:0000256" key="4">
    <source>
        <dbReference type="ARBA" id="ARBA00022692"/>
    </source>
</evidence>
<keyword evidence="7 9" id="KW-0472">Membrane</keyword>
<evidence type="ECO:0000256" key="7">
    <source>
        <dbReference type="ARBA" id="ARBA00023136"/>
    </source>
</evidence>
<keyword evidence="4" id="KW-0812">Transmembrane</keyword>
<dbReference type="KEGG" id="pmes:FX988_00485"/>
<dbReference type="InterPro" id="IPR028974">
    <property type="entry name" value="TSP_type-3_rpt"/>
</dbReference>
<dbReference type="GO" id="GO:0005509">
    <property type="term" value="F:calcium ion binding"/>
    <property type="evidence" value="ECO:0007669"/>
    <property type="project" value="InterPro"/>
</dbReference>
<name>A0A857JE25_9ALTE</name>
<dbReference type="InterPro" id="IPR006664">
    <property type="entry name" value="OMP_bac"/>
</dbReference>
<dbReference type="Proteomes" id="UP000464524">
    <property type="component" value="Chromosome"/>
</dbReference>
<evidence type="ECO:0000259" key="11">
    <source>
        <dbReference type="PROSITE" id="PS51123"/>
    </source>
</evidence>
<evidence type="ECO:0000256" key="2">
    <source>
        <dbReference type="ARBA" id="ARBA00022448"/>
    </source>
</evidence>
<dbReference type="PRINTS" id="PR01021">
    <property type="entry name" value="OMPADOMAIN"/>
</dbReference>
<dbReference type="Pfam" id="PF05736">
    <property type="entry name" value="OprF"/>
    <property type="match status" value="1"/>
</dbReference>
<dbReference type="GO" id="GO:0015288">
    <property type="term" value="F:porin activity"/>
    <property type="evidence" value="ECO:0007669"/>
    <property type="project" value="UniProtKB-KW"/>
</dbReference>